<name>A0A4Q7N2L7_9BACT</name>
<accession>A0A4Q7N2L7</accession>
<reference evidence="1 2" key="1">
    <citation type="submission" date="2019-02" db="EMBL/GenBank/DDBJ databases">
        <title>Genomic Encyclopedia of Type Strains, Phase IV (KMG-IV): sequencing the most valuable type-strain genomes for metagenomic binning, comparative biology and taxonomic classification.</title>
        <authorList>
            <person name="Goeker M."/>
        </authorList>
    </citation>
    <scope>NUCLEOTIDE SEQUENCE [LARGE SCALE GENOMIC DNA]</scope>
    <source>
        <strain evidence="1 2">DSM 18116</strain>
    </source>
</reference>
<dbReference type="Proteomes" id="UP000293874">
    <property type="component" value="Unassembled WGS sequence"/>
</dbReference>
<keyword evidence="2" id="KW-1185">Reference proteome</keyword>
<sequence length="50" mass="6264">MYEQIISYTCRKDRCDHLRRYCHCSLQLTNQLNRAVQLPRYLFEMTKYFN</sequence>
<dbReference type="EMBL" id="SGXA01000001">
    <property type="protein sequence ID" value="RZS75104.1"/>
    <property type="molecule type" value="Genomic_DNA"/>
</dbReference>
<organism evidence="1 2">
    <name type="scientific">Pseudobacter ginsenosidimutans</name>
    <dbReference type="NCBI Taxonomy" id="661488"/>
    <lineage>
        <taxon>Bacteria</taxon>
        <taxon>Pseudomonadati</taxon>
        <taxon>Bacteroidota</taxon>
        <taxon>Chitinophagia</taxon>
        <taxon>Chitinophagales</taxon>
        <taxon>Chitinophagaceae</taxon>
        <taxon>Pseudobacter</taxon>
    </lineage>
</organism>
<comment type="caution">
    <text evidence="1">The sequence shown here is derived from an EMBL/GenBank/DDBJ whole genome shotgun (WGS) entry which is preliminary data.</text>
</comment>
<proteinExistence type="predicted"/>
<dbReference type="AlphaFoldDB" id="A0A4Q7N2L7"/>
<protein>
    <submittedName>
        <fullName evidence="1">Uncharacterized protein</fullName>
    </submittedName>
</protein>
<gene>
    <name evidence="1" type="ORF">EV199_0965</name>
</gene>
<evidence type="ECO:0000313" key="1">
    <source>
        <dbReference type="EMBL" id="RZS75104.1"/>
    </source>
</evidence>
<evidence type="ECO:0000313" key="2">
    <source>
        <dbReference type="Proteomes" id="UP000293874"/>
    </source>
</evidence>